<gene>
    <name evidence="1" type="ORF">FHR32_003837</name>
</gene>
<protein>
    <submittedName>
        <fullName evidence="1">Uncharacterized protein</fullName>
    </submittedName>
</protein>
<evidence type="ECO:0000313" key="2">
    <source>
        <dbReference type="Proteomes" id="UP000534286"/>
    </source>
</evidence>
<dbReference type="EMBL" id="JACHJU010000001">
    <property type="protein sequence ID" value="MBB4939532.1"/>
    <property type="molecule type" value="Genomic_DNA"/>
</dbReference>
<evidence type="ECO:0000313" key="1">
    <source>
        <dbReference type="EMBL" id="MBB4939532.1"/>
    </source>
</evidence>
<sequence>MAGVKVARLIRRCSAEPSDGAEGVAVIGTVLRGLS</sequence>
<keyword evidence="2" id="KW-1185">Reference proteome</keyword>
<dbReference type="Proteomes" id="UP000534286">
    <property type="component" value="Unassembled WGS sequence"/>
</dbReference>
<reference evidence="1 2" key="1">
    <citation type="submission" date="2020-08" db="EMBL/GenBank/DDBJ databases">
        <title>Sequencing the genomes of 1000 actinobacteria strains.</title>
        <authorList>
            <person name="Klenk H.-P."/>
        </authorList>
    </citation>
    <scope>NUCLEOTIDE SEQUENCE [LARGE SCALE GENOMIC DNA]</scope>
    <source>
        <strain evidence="1 2">DSM 43023</strain>
    </source>
</reference>
<organism evidence="1 2">
    <name type="scientific">Streptosporangium album</name>
    <dbReference type="NCBI Taxonomy" id="47479"/>
    <lineage>
        <taxon>Bacteria</taxon>
        <taxon>Bacillati</taxon>
        <taxon>Actinomycetota</taxon>
        <taxon>Actinomycetes</taxon>
        <taxon>Streptosporangiales</taxon>
        <taxon>Streptosporangiaceae</taxon>
        <taxon>Streptosporangium</taxon>
    </lineage>
</organism>
<name>A0A7W7RX57_9ACTN</name>
<comment type="caution">
    <text evidence="1">The sequence shown here is derived from an EMBL/GenBank/DDBJ whole genome shotgun (WGS) entry which is preliminary data.</text>
</comment>
<dbReference type="AlphaFoldDB" id="A0A7W7RX57"/>
<proteinExistence type="predicted"/>
<accession>A0A7W7RX57</accession>